<reference evidence="1" key="1">
    <citation type="submission" date="2022-07" db="EMBL/GenBank/DDBJ databases">
        <title>Phylogenomic reconstructions and comparative analyses of Kickxellomycotina fungi.</title>
        <authorList>
            <person name="Reynolds N.K."/>
            <person name="Stajich J.E."/>
            <person name="Barry K."/>
            <person name="Grigoriev I.V."/>
            <person name="Crous P."/>
            <person name="Smith M.E."/>
        </authorList>
    </citation>
    <scope>NUCLEOTIDE SEQUENCE</scope>
    <source>
        <strain evidence="1">NRRL 5244</strain>
    </source>
</reference>
<dbReference type="EMBL" id="JANBPW010002951">
    <property type="protein sequence ID" value="KAJ1939115.1"/>
    <property type="molecule type" value="Genomic_DNA"/>
</dbReference>
<name>A0ACC1J608_9FUNG</name>
<comment type="caution">
    <text evidence="1">The sequence shown here is derived from an EMBL/GenBank/DDBJ whole genome shotgun (WGS) entry which is preliminary data.</text>
</comment>
<gene>
    <name evidence="1" type="primary">RTC2_3</name>
    <name evidence="1" type="ORF">FBU59_004228</name>
</gene>
<protein>
    <submittedName>
        <fullName evidence="1">Vacuolar membrane transporter for cationic amino acids</fullName>
    </submittedName>
</protein>
<sequence>MVWNEIASKVLGYFSIGCWLVVFAPQIYENYKRKGGDGVSLLFLYIWILGDMFGLIGAFGQDLIITALILYIYYFLADAVLLTQIHYYNYVNRRHAQTDEADQSEESGLLSDAGRQRRPSHVHHCHCSCHQNHRREESGQQQQPEACGCSPSATQQRQSENNSALTMPAMFPIIAIILVVSLALATWSSDTESLMSGIMSESKSKSKPVKIHPFSQAMGYISAVLFLGARIPQIIKNYRKKSCDGLSISMFIFSILGNMSFTMSLMLYSLDSDYILANIPWILGSTGTLFFDLAIFLQFYWYHGTVETCESTYVSDTES</sequence>
<proteinExistence type="predicted"/>
<organism evidence="1 2">
    <name type="scientific">Linderina macrospora</name>
    <dbReference type="NCBI Taxonomy" id="4868"/>
    <lineage>
        <taxon>Eukaryota</taxon>
        <taxon>Fungi</taxon>
        <taxon>Fungi incertae sedis</taxon>
        <taxon>Zoopagomycota</taxon>
        <taxon>Kickxellomycotina</taxon>
        <taxon>Kickxellomycetes</taxon>
        <taxon>Kickxellales</taxon>
        <taxon>Kickxellaceae</taxon>
        <taxon>Linderina</taxon>
    </lineage>
</organism>
<evidence type="ECO:0000313" key="1">
    <source>
        <dbReference type="EMBL" id="KAJ1939115.1"/>
    </source>
</evidence>
<dbReference type="Proteomes" id="UP001150603">
    <property type="component" value="Unassembled WGS sequence"/>
</dbReference>
<accession>A0ACC1J608</accession>
<keyword evidence="2" id="KW-1185">Reference proteome</keyword>
<evidence type="ECO:0000313" key="2">
    <source>
        <dbReference type="Proteomes" id="UP001150603"/>
    </source>
</evidence>